<dbReference type="AlphaFoldDB" id="A0A067PCS8"/>
<accession>A0A067PCS8</accession>
<sequence>MPSQEPRIFLKLDNDDVLDVMNHLNETYSITDDDSSFISDQPGPGRTLDNVISSMGRRFENALSGISERFGNGPNAAMDRCLVAFDRALHSRYEWLHGPVRSSKFLRRPPPLDRLLEDVFSSSHWWKLVEMCEDRVFIHSCQRLIAYLRDPASRHLLSYCPCILRPGYHPPLGSARRSGSSQGRALGAVIAP</sequence>
<proteinExistence type="predicted"/>
<dbReference type="EMBL" id="KL197746">
    <property type="protein sequence ID" value="KDQ51640.1"/>
    <property type="molecule type" value="Genomic_DNA"/>
</dbReference>
<keyword evidence="2" id="KW-1185">Reference proteome</keyword>
<evidence type="ECO:0000313" key="2">
    <source>
        <dbReference type="Proteomes" id="UP000027265"/>
    </source>
</evidence>
<evidence type="ECO:0000313" key="1">
    <source>
        <dbReference type="EMBL" id="KDQ51640.1"/>
    </source>
</evidence>
<protein>
    <submittedName>
        <fullName evidence="1">Uncharacterized protein</fullName>
    </submittedName>
</protein>
<dbReference type="InParanoid" id="A0A067PCS8"/>
<reference evidence="2" key="1">
    <citation type="journal article" date="2014" name="Proc. Natl. Acad. Sci. U.S.A.">
        <title>Extensive sampling of basidiomycete genomes demonstrates inadequacy of the white-rot/brown-rot paradigm for wood decay fungi.</title>
        <authorList>
            <person name="Riley R."/>
            <person name="Salamov A.A."/>
            <person name="Brown D.W."/>
            <person name="Nagy L.G."/>
            <person name="Floudas D."/>
            <person name="Held B.W."/>
            <person name="Levasseur A."/>
            <person name="Lombard V."/>
            <person name="Morin E."/>
            <person name="Otillar R."/>
            <person name="Lindquist E.A."/>
            <person name="Sun H."/>
            <person name="LaButti K.M."/>
            <person name="Schmutz J."/>
            <person name="Jabbour D."/>
            <person name="Luo H."/>
            <person name="Baker S.E."/>
            <person name="Pisabarro A.G."/>
            <person name="Walton J.D."/>
            <person name="Blanchette R.A."/>
            <person name="Henrissat B."/>
            <person name="Martin F."/>
            <person name="Cullen D."/>
            <person name="Hibbett D.S."/>
            <person name="Grigoriev I.V."/>
        </authorList>
    </citation>
    <scope>NUCLEOTIDE SEQUENCE [LARGE SCALE GENOMIC DNA]</scope>
    <source>
        <strain evidence="2">MUCL 33604</strain>
    </source>
</reference>
<dbReference type="HOGENOM" id="CLU_122017_0_0_1"/>
<organism evidence="1 2">
    <name type="scientific">Jaapia argillacea MUCL 33604</name>
    <dbReference type="NCBI Taxonomy" id="933084"/>
    <lineage>
        <taxon>Eukaryota</taxon>
        <taxon>Fungi</taxon>
        <taxon>Dikarya</taxon>
        <taxon>Basidiomycota</taxon>
        <taxon>Agaricomycotina</taxon>
        <taxon>Agaricomycetes</taxon>
        <taxon>Agaricomycetidae</taxon>
        <taxon>Jaapiales</taxon>
        <taxon>Jaapiaceae</taxon>
        <taxon>Jaapia</taxon>
    </lineage>
</organism>
<gene>
    <name evidence="1" type="ORF">JAAARDRAFT_500676</name>
</gene>
<name>A0A067PCS8_9AGAM</name>
<dbReference type="Proteomes" id="UP000027265">
    <property type="component" value="Unassembled WGS sequence"/>
</dbReference>